<dbReference type="eggNOG" id="COG2226">
    <property type="taxonomic scope" value="Bacteria"/>
</dbReference>
<dbReference type="Pfam" id="PF08242">
    <property type="entry name" value="Methyltransf_12"/>
    <property type="match status" value="1"/>
</dbReference>
<dbReference type="KEGG" id="hpk:Hprae_0624"/>
<feature type="domain" description="Methyltransferase type 12" evidence="1">
    <location>
        <begin position="44"/>
        <end position="167"/>
    </location>
</feature>
<keyword evidence="2" id="KW-0808">Transferase</keyword>
<evidence type="ECO:0000313" key="3">
    <source>
        <dbReference type="Proteomes" id="UP000006866"/>
    </source>
</evidence>
<dbReference type="InterPro" id="IPR013217">
    <property type="entry name" value="Methyltransf_12"/>
</dbReference>
<name>E3DQ27_HALPG</name>
<organism evidence="2 3">
    <name type="scientific">Halanaerobium praevalens (strain ATCC 33744 / DSM 2228 / GSL)</name>
    <dbReference type="NCBI Taxonomy" id="572479"/>
    <lineage>
        <taxon>Bacteria</taxon>
        <taxon>Bacillati</taxon>
        <taxon>Bacillota</taxon>
        <taxon>Clostridia</taxon>
        <taxon>Halanaerobiales</taxon>
        <taxon>Halanaerobiaceae</taxon>
        <taxon>Halanaerobium</taxon>
    </lineage>
</organism>
<dbReference type="EMBL" id="CP002175">
    <property type="protein sequence ID" value="ADO76778.1"/>
    <property type="molecule type" value="Genomic_DNA"/>
</dbReference>
<sequence length="307" mass="36207">MEQSYTTYFAEIYDQIMESVPYDYWYRYLQDLLIYYQQEPKKILELAAGTSNMTLRLIELESLNQITALDLSSAMITKAQEKLEYKLQESNSFKKYSVKDRFKYLIEQDKRKFSLQFEVQDMKDFYFKNQFDLIVSFFDSLNYLTEKAELEACFKNAANSLTENGLFIFDLNSIGRIKTIAEKSVVFEDPSYECFWQDIVNKDKNLWKVKLKICPNNKALPCFEEVHTERGYKISTVLDLLANSGFQAVDVYNAFSFAQGKNNSDRLYFVAAKAQSRLEKNQGLLKKIYFNAKNRVDYFLVNLKYLF</sequence>
<accession>E3DQ27</accession>
<dbReference type="AlphaFoldDB" id="E3DQ27"/>
<dbReference type="GO" id="GO:0032259">
    <property type="term" value="P:methylation"/>
    <property type="evidence" value="ECO:0007669"/>
    <property type="project" value="UniProtKB-KW"/>
</dbReference>
<proteinExistence type="predicted"/>
<dbReference type="STRING" id="572479.Hprae_0624"/>
<dbReference type="PATRIC" id="fig|572479.3.peg.630"/>
<dbReference type="RefSeq" id="WP_014552811.1">
    <property type="nucleotide sequence ID" value="NC_017455.1"/>
</dbReference>
<reference evidence="3" key="1">
    <citation type="submission" date="2010-10" db="EMBL/GenBank/DDBJ databases">
        <title>The complete genome of Halanaerobium praevalens DSM 2228.</title>
        <authorList>
            <consortium name="US DOE Joint Genome Institute (JGI-PGF)"/>
            <person name="Lucas S."/>
            <person name="Copeland A."/>
            <person name="Lapidus A."/>
            <person name="Glavina del Rio T."/>
            <person name="Dalin E."/>
            <person name="Tice H."/>
            <person name="Bruce D."/>
            <person name="Goodwin L."/>
            <person name="Pitluck S."/>
            <person name="Kyrpides N."/>
            <person name="Mavromatis K."/>
            <person name="Ivanova N."/>
            <person name="Ovchinnikova G."/>
            <person name="Chertkov O."/>
            <person name="Detter J.C."/>
            <person name="Han C."/>
            <person name="Larimer F."/>
            <person name="Land M."/>
            <person name="Hauser L."/>
            <person name="Markowitz V."/>
            <person name="Cheng J.-F."/>
            <person name="Hugenholtz P."/>
            <person name="Woyke T."/>
            <person name="Wu D."/>
            <person name="Tindall B."/>
            <person name="Pomrenke H.G."/>
            <person name="Brambilla E."/>
            <person name="Klenk H.-P."/>
            <person name="Eisen J.A."/>
        </authorList>
    </citation>
    <scope>NUCLEOTIDE SEQUENCE [LARGE SCALE GENOMIC DNA]</scope>
    <source>
        <strain evidence="3">ATCC 33744 / DSM 2228 / GSL</strain>
    </source>
</reference>
<evidence type="ECO:0000313" key="2">
    <source>
        <dbReference type="EMBL" id="ADO76778.1"/>
    </source>
</evidence>
<dbReference type="PANTHER" id="PTHR43861">
    <property type="entry name" value="TRANS-ACONITATE 2-METHYLTRANSFERASE-RELATED"/>
    <property type="match status" value="1"/>
</dbReference>
<dbReference type="OrthoDB" id="9811589at2"/>
<dbReference type="Proteomes" id="UP000006866">
    <property type="component" value="Chromosome"/>
</dbReference>
<dbReference type="GO" id="GO:0008168">
    <property type="term" value="F:methyltransferase activity"/>
    <property type="evidence" value="ECO:0007669"/>
    <property type="project" value="UniProtKB-KW"/>
</dbReference>
<dbReference type="Gene3D" id="3.40.50.150">
    <property type="entry name" value="Vaccinia Virus protein VP39"/>
    <property type="match status" value="1"/>
</dbReference>
<protein>
    <submittedName>
        <fullName evidence="2">Methyltransferase type 11</fullName>
    </submittedName>
</protein>
<dbReference type="InterPro" id="IPR029063">
    <property type="entry name" value="SAM-dependent_MTases_sf"/>
</dbReference>
<dbReference type="CDD" id="cd02440">
    <property type="entry name" value="AdoMet_MTases"/>
    <property type="match status" value="1"/>
</dbReference>
<dbReference type="Gene3D" id="2.20.25.110">
    <property type="entry name" value="S-adenosyl-L-methionine-dependent methyltransferases"/>
    <property type="match status" value="1"/>
</dbReference>
<keyword evidence="2" id="KW-0489">Methyltransferase</keyword>
<reference evidence="2 3" key="2">
    <citation type="journal article" date="2011" name="Stand. Genomic Sci.">
        <title>Complete genome sequence of the extremely halophilic Halanaerobium praevalens type strain (GSL).</title>
        <authorList>
            <person name="Ivanova N."/>
            <person name="Sikorski J."/>
            <person name="Chertkov O."/>
            <person name="Nolan M."/>
            <person name="Lucas S."/>
            <person name="Hammon N."/>
            <person name="Deshpande S."/>
            <person name="Cheng J.F."/>
            <person name="Tapia R."/>
            <person name="Han C."/>
            <person name="Goodwin L."/>
            <person name="Pitluck S."/>
            <person name="Huntemann M."/>
            <person name="Liolios K."/>
            <person name="Pagani I."/>
            <person name="Mavromatis K."/>
            <person name="Ovchinikova G."/>
            <person name="Pati A."/>
            <person name="Chen A."/>
            <person name="Palaniappan K."/>
            <person name="Land M."/>
            <person name="Hauser L."/>
            <person name="Brambilla E.M."/>
            <person name="Kannan K.P."/>
            <person name="Rohde M."/>
            <person name="Tindall B.J."/>
            <person name="Goker M."/>
            <person name="Detter J.C."/>
            <person name="Woyke T."/>
            <person name="Bristow J."/>
            <person name="Eisen J.A."/>
            <person name="Markowitz V."/>
            <person name="Hugenholtz P."/>
            <person name="Kyrpides N.C."/>
            <person name="Klenk H.P."/>
            <person name="Lapidus A."/>
        </authorList>
    </citation>
    <scope>NUCLEOTIDE SEQUENCE [LARGE SCALE GENOMIC DNA]</scope>
    <source>
        <strain evidence="3">ATCC 33744 / DSM 2228 / GSL</strain>
    </source>
</reference>
<dbReference type="HOGENOM" id="CLU_069129_5_0_9"/>
<evidence type="ECO:0000259" key="1">
    <source>
        <dbReference type="Pfam" id="PF08242"/>
    </source>
</evidence>
<keyword evidence="3" id="KW-1185">Reference proteome</keyword>
<gene>
    <name evidence="2" type="ordered locus">Hprae_0624</name>
</gene>
<dbReference type="SUPFAM" id="SSF53335">
    <property type="entry name" value="S-adenosyl-L-methionine-dependent methyltransferases"/>
    <property type="match status" value="1"/>
</dbReference>